<dbReference type="GO" id="GO:0004519">
    <property type="term" value="F:endonuclease activity"/>
    <property type="evidence" value="ECO:0007669"/>
    <property type="project" value="UniProtKB-KW"/>
</dbReference>
<proteinExistence type="predicted"/>
<dbReference type="InterPro" id="IPR043502">
    <property type="entry name" value="DNA/RNA_pol_sf"/>
</dbReference>
<sequence>MVEKEGLVCVFGVTRFYQYLLGVHFTLVSDHKPLMRLFNESKGVPQMSSGRTQRWALTLAAYDYEIKFRAGKLNYGTDALSRLPQSTAADTSPVPGDVVLLMECINNKQSPVKSKEINVWTDRDPLLSYVRHSVSSGSSVIQRVQVNNSYRSSRFTETAEGNLAYRMAVFFGGLE</sequence>
<comment type="caution">
    <text evidence="8">The sequence shown here is derived from an EMBL/GenBank/DDBJ whole genome shotgun (WGS) entry which is preliminary data.</text>
</comment>
<evidence type="ECO:0000256" key="6">
    <source>
        <dbReference type="ARBA" id="ARBA00022918"/>
    </source>
</evidence>
<dbReference type="Pfam" id="PF17917">
    <property type="entry name" value="RT_RNaseH"/>
    <property type="match status" value="1"/>
</dbReference>
<name>A0A9Q1BPE1_HOLLE</name>
<dbReference type="EMBL" id="JAIZAY010000013">
    <property type="protein sequence ID" value="KAJ8030407.1"/>
    <property type="molecule type" value="Genomic_DNA"/>
</dbReference>
<evidence type="ECO:0000259" key="7">
    <source>
        <dbReference type="Pfam" id="PF17917"/>
    </source>
</evidence>
<protein>
    <recommendedName>
        <fullName evidence="7">Reverse transcriptase RNase H-like domain-containing protein</fullName>
    </recommendedName>
</protein>
<dbReference type="Proteomes" id="UP001152320">
    <property type="component" value="Chromosome 13"/>
</dbReference>
<evidence type="ECO:0000256" key="1">
    <source>
        <dbReference type="ARBA" id="ARBA00022679"/>
    </source>
</evidence>
<dbReference type="InterPro" id="IPR041373">
    <property type="entry name" value="RT_RNaseH"/>
</dbReference>
<accession>A0A9Q1BPE1</accession>
<dbReference type="GO" id="GO:0003964">
    <property type="term" value="F:RNA-directed DNA polymerase activity"/>
    <property type="evidence" value="ECO:0007669"/>
    <property type="project" value="UniProtKB-KW"/>
</dbReference>
<feature type="domain" description="Reverse transcriptase RNase H-like" evidence="7">
    <location>
        <begin position="2"/>
        <end position="62"/>
    </location>
</feature>
<evidence type="ECO:0000256" key="4">
    <source>
        <dbReference type="ARBA" id="ARBA00022759"/>
    </source>
</evidence>
<dbReference type="PANTHER" id="PTHR37984">
    <property type="entry name" value="PROTEIN CBG26694"/>
    <property type="match status" value="1"/>
</dbReference>
<keyword evidence="3" id="KW-0540">Nuclease</keyword>
<evidence type="ECO:0000313" key="9">
    <source>
        <dbReference type="Proteomes" id="UP001152320"/>
    </source>
</evidence>
<reference evidence="8" key="1">
    <citation type="submission" date="2021-10" db="EMBL/GenBank/DDBJ databases">
        <title>Tropical sea cucumber genome reveals ecological adaptation and Cuvierian tubules defense mechanism.</title>
        <authorList>
            <person name="Chen T."/>
        </authorList>
    </citation>
    <scope>NUCLEOTIDE SEQUENCE</scope>
    <source>
        <strain evidence="8">Nanhai2018</strain>
        <tissue evidence="8">Muscle</tissue>
    </source>
</reference>
<dbReference type="PANTHER" id="PTHR37984:SF5">
    <property type="entry name" value="PROTEIN NYNRIN-LIKE"/>
    <property type="match status" value="1"/>
</dbReference>
<keyword evidence="5" id="KW-0378">Hydrolase</keyword>
<dbReference type="OrthoDB" id="8035539at2759"/>
<keyword evidence="6" id="KW-0695">RNA-directed DNA polymerase</keyword>
<evidence type="ECO:0000256" key="3">
    <source>
        <dbReference type="ARBA" id="ARBA00022722"/>
    </source>
</evidence>
<evidence type="ECO:0000313" key="8">
    <source>
        <dbReference type="EMBL" id="KAJ8030407.1"/>
    </source>
</evidence>
<keyword evidence="2" id="KW-0548">Nucleotidyltransferase</keyword>
<evidence type="ECO:0000256" key="2">
    <source>
        <dbReference type="ARBA" id="ARBA00022695"/>
    </source>
</evidence>
<organism evidence="8 9">
    <name type="scientific">Holothuria leucospilota</name>
    <name type="common">Black long sea cucumber</name>
    <name type="synonym">Mertensiothuria leucospilota</name>
    <dbReference type="NCBI Taxonomy" id="206669"/>
    <lineage>
        <taxon>Eukaryota</taxon>
        <taxon>Metazoa</taxon>
        <taxon>Echinodermata</taxon>
        <taxon>Eleutherozoa</taxon>
        <taxon>Echinozoa</taxon>
        <taxon>Holothuroidea</taxon>
        <taxon>Aspidochirotacea</taxon>
        <taxon>Aspidochirotida</taxon>
        <taxon>Holothuriidae</taxon>
        <taxon>Holothuria</taxon>
    </lineage>
</organism>
<keyword evidence="9" id="KW-1185">Reference proteome</keyword>
<dbReference type="AlphaFoldDB" id="A0A9Q1BPE1"/>
<dbReference type="GO" id="GO:0016787">
    <property type="term" value="F:hydrolase activity"/>
    <property type="evidence" value="ECO:0007669"/>
    <property type="project" value="UniProtKB-KW"/>
</dbReference>
<keyword evidence="4" id="KW-0255">Endonuclease</keyword>
<dbReference type="SUPFAM" id="SSF56672">
    <property type="entry name" value="DNA/RNA polymerases"/>
    <property type="match status" value="1"/>
</dbReference>
<gene>
    <name evidence="8" type="ORF">HOLleu_26831</name>
</gene>
<evidence type="ECO:0000256" key="5">
    <source>
        <dbReference type="ARBA" id="ARBA00022801"/>
    </source>
</evidence>
<keyword evidence="1" id="KW-0808">Transferase</keyword>
<dbReference type="InterPro" id="IPR050951">
    <property type="entry name" value="Retrovirus_Pol_polyprotein"/>
</dbReference>